<dbReference type="AlphaFoldDB" id="A0A835MVH6"/>
<gene>
    <name evidence="1" type="ORF">SADUNF_Sadunf12G0011400</name>
</gene>
<reference evidence="1 2" key="1">
    <citation type="submission" date="2020-10" db="EMBL/GenBank/DDBJ databases">
        <title>Plant Genome Project.</title>
        <authorList>
            <person name="Zhang R.-G."/>
        </authorList>
    </citation>
    <scope>NUCLEOTIDE SEQUENCE [LARGE SCALE GENOMIC DNA]</scope>
    <source>
        <strain evidence="1">FAFU-HL-1</strain>
        <tissue evidence="1">Leaf</tissue>
    </source>
</reference>
<evidence type="ECO:0000313" key="1">
    <source>
        <dbReference type="EMBL" id="KAF9671093.1"/>
    </source>
</evidence>
<accession>A0A835MVH6</accession>
<dbReference type="Proteomes" id="UP000657918">
    <property type="component" value="Unassembled WGS sequence"/>
</dbReference>
<evidence type="ECO:0000313" key="2">
    <source>
        <dbReference type="Proteomes" id="UP000657918"/>
    </source>
</evidence>
<dbReference type="OrthoDB" id="10261753at2759"/>
<name>A0A835MVH6_9ROSI</name>
<sequence length="107" mass="12353">MELVPEELQAFSQGAPNTFVDRRALKFFIFCKVECCCIHSILFGQAWITTISLAICKAIDLLEMLKEEEMLSAVKERQLKILAHSNLKWQSFLPLCFWRSICCISVH</sequence>
<protein>
    <submittedName>
        <fullName evidence="1">Uncharacterized protein</fullName>
    </submittedName>
</protein>
<dbReference type="EMBL" id="JADGMS010000012">
    <property type="protein sequence ID" value="KAF9671093.1"/>
    <property type="molecule type" value="Genomic_DNA"/>
</dbReference>
<keyword evidence="2" id="KW-1185">Reference proteome</keyword>
<comment type="caution">
    <text evidence="1">The sequence shown here is derived from an EMBL/GenBank/DDBJ whole genome shotgun (WGS) entry which is preliminary data.</text>
</comment>
<proteinExistence type="predicted"/>
<organism evidence="1 2">
    <name type="scientific">Salix dunnii</name>
    <dbReference type="NCBI Taxonomy" id="1413687"/>
    <lineage>
        <taxon>Eukaryota</taxon>
        <taxon>Viridiplantae</taxon>
        <taxon>Streptophyta</taxon>
        <taxon>Embryophyta</taxon>
        <taxon>Tracheophyta</taxon>
        <taxon>Spermatophyta</taxon>
        <taxon>Magnoliopsida</taxon>
        <taxon>eudicotyledons</taxon>
        <taxon>Gunneridae</taxon>
        <taxon>Pentapetalae</taxon>
        <taxon>rosids</taxon>
        <taxon>fabids</taxon>
        <taxon>Malpighiales</taxon>
        <taxon>Salicaceae</taxon>
        <taxon>Saliceae</taxon>
        <taxon>Salix</taxon>
    </lineage>
</organism>